<dbReference type="Proteomes" id="UP000266042">
    <property type="component" value="Unassembled WGS sequence"/>
</dbReference>
<dbReference type="InterPro" id="IPR007409">
    <property type="entry name" value="Restrct_endonuc_type1_HsdR_N"/>
</dbReference>
<gene>
    <name evidence="3" type="ORF">SMC2_07045</name>
    <name evidence="2" type="ORF">SMC3_07435</name>
</gene>
<proteinExistence type="predicted"/>
<dbReference type="EMBL" id="QXIW01000031">
    <property type="protein sequence ID" value="RIE12218.1"/>
    <property type="molecule type" value="Genomic_DNA"/>
</dbReference>
<name>A0A398DJ92_9BACT</name>
<evidence type="ECO:0000313" key="3">
    <source>
        <dbReference type="EMBL" id="RIE12352.1"/>
    </source>
</evidence>
<evidence type="ECO:0000313" key="4">
    <source>
        <dbReference type="Proteomes" id="UP000265724"/>
    </source>
</evidence>
<dbReference type="GO" id="GO:0005524">
    <property type="term" value="F:ATP binding"/>
    <property type="evidence" value="ECO:0007669"/>
    <property type="project" value="UniProtKB-KW"/>
</dbReference>
<dbReference type="Pfam" id="PF04313">
    <property type="entry name" value="HSDR_N"/>
    <property type="match status" value="1"/>
</dbReference>
<dbReference type="GO" id="GO:0009307">
    <property type="term" value="P:DNA restriction-modification system"/>
    <property type="evidence" value="ECO:0007669"/>
    <property type="project" value="UniProtKB-KW"/>
</dbReference>
<comment type="caution">
    <text evidence="2">The sequence shown here is derived from an EMBL/GenBank/DDBJ whole genome shotgun (WGS) entry which is preliminary data.</text>
</comment>
<evidence type="ECO:0000259" key="1">
    <source>
        <dbReference type="Pfam" id="PF04313"/>
    </source>
</evidence>
<sequence>MENLPDELVQLIDRFKEHLEQYKGAWYDEANTRTDFIDRLFELLGWDVANTAGYAEQYREVIREDKVSIEGGTKAPDYCFRIGGSRKFFLEAKKPSVDLRSDPSPAYQLRRYAYSIRLPLSILTNFREFAVYDTRIKPNPNDGASAARIQYFTFEAYPDKWAFLTSTFSREAILHGAFDKYAEESIEDLISQSCSTLGDPETPGTTTAEAHQEMLGHLSDMLGFHIDRIVKDDVDPDPMFWMEVNGSRRVRIGTVDVIVQLRKFSNKVLSTVGEMIPDFDRQQWRKIATLIVKCAETAEGITDGQFEDSTKSFVREYLLAAKIGEDANEAMTLGGPFLKDDYVYISLESLKKWLYYTRHQDIKDQTLAQYLSNVGCASKQFTFTLRSTGKQVGRRVWSVPPELVPHSHRS</sequence>
<organism evidence="2 5">
    <name type="scientific">Candidatus Cryosericum hinesii</name>
    <dbReference type="NCBI Taxonomy" id="2290915"/>
    <lineage>
        <taxon>Bacteria</taxon>
        <taxon>Pseudomonadati</taxon>
        <taxon>Caldisericota/Cryosericota group</taxon>
        <taxon>Candidatus Cryosericota</taxon>
        <taxon>Candidatus Cryosericia</taxon>
        <taxon>Candidatus Cryosericales</taxon>
        <taxon>Candidatus Cryosericaceae</taxon>
        <taxon>Candidatus Cryosericum</taxon>
    </lineage>
</organism>
<evidence type="ECO:0000313" key="5">
    <source>
        <dbReference type="Proteomes" id="UP000266042"/>
    </source>
</evidence>
<evidence type="ECO:0000313" key="2">
    <source>
        <dbReference type="EMBL" id="RIE12218.1"/>
    </source>
</evidence>
<dbReference type="GO" id="GO:0009035">
    <property type="term" value="F:type I site-specific deoxyribonuclease activity"/>
    <property type="evidence" value="ECO:0007669"/>
    <property type="project" value="UniProtKB-EC"/>
</dbReference>
<protein>
    <recommendedName>
        <fullName evidence="1">Restriction endonuclease type I HsdR N-terminal domain-containing protein</fullName>
    </recommendedName>
</protein>
<dbReference type="AlphaFoldDB" id="A0A398DJ92"/>
<keyword evidence="4" id="KW-1185">Reference proteome</keyword>
<dbReference type="Gene3D" id="3.90.1570.30">
    <property type="match status" value="1"/>
</dbReference>
<feature type="domain" description="Restriction endonuclease type I HsdR N-terminal" evidence="1">
    <location>
        <begin position="61"/>
        <end position="138"/>
    </location>
</feature>
<reference evidence="4 5" key="1">
    <citation type="submission" date="2018-09" db="EMBL/GenBank/DDBJ databases">
        <title>Discovery and Ecogenomic Context for Candidatus Cryosericales, a Global Caldiserica Order Active in Thawing Permafrost.</title>
        <authorList>
            <person name="Martinez M.A."/>
            <person name="Woodcroft B.J."/>
            <person name="Ignacio Espinoza J.C."/>
            <person name="Zayed A."/>
            <person name="Singleton C.M."/>
            <person name="Boyd J."/>
            <person name="Li Y.-F."/>
            <person name="Purvine S."/>
            <person name="Maughan H."/>
            <person name="Hodgkins S.B."/>
            <person name="Anderson D."/>
            <person name="Sederholm M."/>
            <person name="Temperton B."/>
            <person name="Saleska S.R."/>
            <person name="Tyson G.W."/>
            <person name="Rich V.I."/>
        </authorList>
    </citation>
    <scope>NUCLEOTIDE SEQUENCE [LARGE SCALE GENOMIC DNA]</scope>
    <source>
        <strain evidence="3 4">SMC2</strain>
        <strain evidence="2 5">SMC3</strain>
    </source>
</reference>
<dbReference type="EMBL" id="QXIX01000055">
    <property type="protein sequence ID" value="RIE12352.1"/>
    <property type="molecule type" value="Genomic_DNA"/>
</dbReference>
<dbReference type="RefSeq" id="WP_119087196.1">
    <property type="nucleotide sequence ID" value="NZ_QXIV01000020.1"/>
</dbReference>
<dbReference type="Proteomes" id="UP000265724">
    <property type="component" value="Unassembled WGS sequence"/>
</dbReference>
<accession>A0A398DJ92</accession>
<dbReference type="GO" id="GO:0003677">
    <property type="term" value="F:DNA binding"/>
    <property type="evidence" value="ECO:0007669"/>
    <property type="project" value="UniProtKB-KW"/>
</dbReference>